<protein>
    <submittedName>
        <fullName evidence="1">Uncharacterized protein</fullName>
    </submittedName>
</protein>
<gene>
    <name evidence="1" type="ORF">CLF_101901</name>
</gene>
<reference key="2">
    <citation type="submission" date="2011-10" db="EMBL/GenBank/DDBJ databases">
        <title>The genome and transcriptome sequence of Clonorchis sinensis provide insights into the carcinogenic liver fluke.</title>
        <authorList>
            <person name="Wang X."/>
            <person name="Huang Y."/>
            <person name="Chen W."/>
            <person name="Liu H."/>
            <person name="Guo L."/>
            <person name="Chen Y."/>
            <person name="Luo F."/>
            <person name="Zhou W."/>
            <person name="Sun J."/>
            <person name="Mao Q."/>
            <person name="Liang P."/>
            <person name="Zhou C."/>
            <person name="Tian Y."/>
            <person name="Men J."/>
            <person name="Lv X."/>
            <person name="Huang L."/>
            <person name="Zhou J."/>
            <person name="Hu Y."/>
            <person name="Li R."/>
            <person name="Zhang F."/>
            <person name="Lei H."/>
            <person name="Li X."/>
            <person name="Hu X."/>
            <person name="Liang C."/>
            <person name="Xu J."/>
            <person name="Wu Z."/>
            <person name="Yu X."/>
        </authorList>
    </citation>
    <scope>NUCLEOTIDE SEQUENCE</scope>
    <source>
        <strain>Henan</strain>
    </source>
</reference>
<organism evidence="1 2">
    <name type="scientific">Clonorchis sinensis</name>
    <name type="common">Chinese liver fluke</name>
    <dbReference type="NCBI Taxonomy" id="79923"/>
    <lineage>
        <taxon>Eukaryota</taxon>
        <taxon>Metazoa</taxon>
        <taxon>Spiralia</taxon>
        <taxon>Lophotrochozoa</taxon>
        <taxon>Platyhelminthes</taxon>
        <taxon>Trematoda</taxon>
        <taxon>Digenea</taxon>
        <taxon>Opisthorchiida</taxon>
        <taxon>Opisthorchiata</taxon>
        <taxon>Opisthorchiidae</taxon>
        <taxon>Clonorchis</taxon>
    </lineage>
</organism>
<dbReference type="AlphaFoldDB" id="G7Y6U2"/>
<keyword evidence="2" id="KW-1185">Reference proteome</keyword>
<proteinExistence type="predicted"/>
<name>G7Y6U2_CLOSI</name>
<reference evidence="1" key="1">
    <citation type="journal article" date="2011" name="Genome Biol.">
        <title>The draft genome of the carcinogenic human liver fluke Clonorchis sinensis.</title>
        <authorList>
            <person name="Wang X."/>
            <person name="Chen W."/>
            <person name="Huang Y."/>
            <person name="Sun J."/>
            <person name="Men J."/>
            <person name="Liu H."/>
            <person name="Luo F."/>
            <person name="Guo L."/>
            <person name="Lv X."/>
            <person name="Deng C."/>
            <person name="Zhou C."/>
            <person name="Fan Y."/>
            <person name="Li X."/>
            <person name="Huang L."/>
            <person name="Hu Y."/>
            <person name="Liang C."/>
            <person name="Hu X."/>
            <person name="Xu J."/>
            <person name="Yu X."/>
        </authorList>
    </citation>
    <scope>NUCLEOTIDE SEQUENCE [LARGE SCALE GENOMIC DNA]</scope>
    <source>
        <strain evidence="1">Henan</strain>
    </source>
</reference>
<sequence length="88" mass="9847">QQLSMVKQYCAGSEHVDEAWQNVNGAMLASFSTVCPTYPIRSEDNWMSARSPSMIDATKSVLAGNEYDGARKSLKHQIVKSLRIDRQL</sequence>
<dbReference type="EMBL" id="DF142903">
    <property type="protein sequence ID" value="GAA48677.1"/>
    <property type="molecule type" value="Genomic_DNA"/>
</dbReference>
<dbReference type="Proteomes" id="UP000008909">
    <property type="component" value="Unassembled WGS sequence"/>
</dbReference>
<feature type="non-terminal residue" evidence="1">
    <location>
        <position position="1"/>
    </location>
</feature>
<accession>G7Y6U2</accession>
<feature type="non-terminal residue" evidence="1">
    <location>
        <position position="88"/>
    </location>
</feature>
<evidence type="ECO:0000313" key="1">
    <source>
        <dbReference type="EMBL" id="GAA48677.1"/>
    </source>
</evidence>
<evidence type="ECO:0000313" key="2">
    <source>
        <dbReference type="Proteomes" id="UP000008909"/>
    </source>
</evidence>